<dbReference type="Proteomes" id="UP000053766">
    <property type="component" value="Unassembled WGS sequence"/>
</dbReference>
<reference evidence="3" key="2">
    <citation type="journal article" date="2016" name="Sci. Rep.">
        <title>Dictyocaulus viviparus genome, variome and transcriptome elucidate lungworm biology and support future intervention.</title>
        <authorList>
            <person name="McNulty S.N."/>
            <person name="Strube C."/>
            <person name="Rosa B.A."/>
            <person name="Martin J.C."/>
            <person name="Tyagi R."/>
            <person name="Choi Y.J."/>
            <person name="Wang Q."/>
            <person name="Hallsworth Pepin K."/>
            <person name="Zhang X."/>
            <person name="Ozersky P."/>
            <person name="Wilson R.K."/>
            <person name="Sternberg P.W."/>
            <person name="Gasser R.B."/>
            <person name="Mitreva M."/>
        </authorList>
    </citation>
    <scope>NUCLEOTIDE SEQUENCE [LARGE SCALE GENOMIC DNA]</scope>
    <source>
        <strain evidence="3">HannoverDv2000</strain>
    </source>
</reference>
<sequence>MSANVNGLNSMIFPLIPVTIRIFNLTFEARHGNSSLFFVLEVKRCFYLCANCCAVQTDPVLRVREVRNSVTQCKRKRVRFCKALNDVSVIPSVSTTQPFDVQTTKVKRMDMREKSNERIFMCVFLFLLRKFWVWYTLFDGLSIKKVLIMRVVSKLSGIEDFSAMQRKKVH</sequence>
<gene>
    <name evidence="2" type="ORF">DICVIV_01945</name>
</gene>
<accession>A0A0D8YBD6</accession>
<evidence type="ECO:0000313" key="3">
    <source>
        <dbReference type="Proteomes" id="UP000053766"/>
    </source>
</evidence>
<organism evidence="2 3">
    <name type="scientific">Dictyocaulus viviparus</name>
    <name type="common">Bovine lungworm</name>
    <dbReference type="NCBI Taxonomy" id="29172"/>
    <lineage>
        <taxon>Eukaryota</taxon>
        <taxon>Metazoa</taxon>
        <taxon>Ecdysozoa</taxon>
        <taxon>Nematoda</taxon>
        <taxon>Chromadorea</taxon>
        <taxon>Rhabditida</taxon>
        <taxon>Rhabditina</taxon>
        <taxon>Rhabditomorpha</taxon>
        <taxon>Strongyloidea</taxon>
        <taxon>Metastrongylidae</taxon>
        <taxon>Dictyocaulus</taxon>
    </lineage>
</organism>
<keyword evidence="1" id="KW-0472">Membrane</keyword>
<proteinExistence type="predicted"/>
<dbReference type="AlphaFoldDB" id="A0A0D8YBD6"/>
<feature type="transmembrane region" description="Helical" evidence="1">
    <location>
        <begin position="118"/>
        <end position="137"/>
    </location>
</feature>
<evidence type="ECO:0000256" key="1">
    <source>
        <dbReference type="SAM" id="Phobius"/>
    </source>
</evidence>
<dbReference type="EMBL" id="KN716175">
    <property type="protein sequence ID" value="KJH51866.1"/>
    <property type="molecule type" value="Genomic_DNA"/>
</dbReference>
<protein>
    <submittedName>
        <fullName evidence="2">Uncharacterized protein</fullName>
    </submittedName>
</protein>
<evidence type="ECO:0000313" key="2">
    <source>
        <dbReference type="EMBL" id="KJH51866.1"/>
    </source>
</evidence>
<keyword evidence="3" id="KW-1185">Reference proteome</keyword>
<name>A0A0D8YBD6_DICVI</name>
<reference evidence="2 3" key="1">
    <citation type="submission" date="2013-11" db="EMBL/GenBank/DDBJ databases">
        <title>Draft genome of the bovine lungworm Dictyocaulus viviparus.</title>
        <authorList>
            <person name="Mitreva M."/>
        </authorList>
    </citation>
    <scope>NUCLEOTIDE SEQUENCE [LARGE SCALE GENOMIC DNA]</scope>
    <source>
        <strain evidence="2 3">HannoverDv2000</strain>
    </source>
</reference>
<keyword evidence="1" id="KW-0812">Transmembrane</keyword>
<keyword evidence="1" id="KW-1133">Transmembrane helix</keyword>